<dbReference type="EMBL" id="CP042430">
    <property type="protein sequence ID" value="QEC47641.1"/>
    <property type="molecule type" value="Genomic_DNA"/>
</dbReference>
<name>A0A5B8U3Y0_9ACTN</name>
<organism evidence="1 2">
    <name type="scientific">Baekduia soli</name>
    <dbReference type="NCBI Taxonomy" id="496014"/>
    <lineage>
        <taxon>Bacteria</taxon>
        <taxon>Bacillati</taxon>
        <taxon>Actinomycetota</taxon>
        <taxon>Thermoleophilia</taxon>
        <taxon>Solirubrobacterales</taxon>
        <taxon>Baekduiaceae</taxon>
        <taxon>Baekduia</taxon>
    </lineage>
</organism>
<keyword evidence="2" id="KW-1185">Reference proteome</keyword>
<protein>
    <recommendedName>
        <fullName evidence="3">AttH domain-containing protein</fullName>
    </recommendedName>
</protein>
<sequence length="320" mass="34346">MAVAPRFASFGPRGGYESFFLRAVDPDRPRAVWLRHTVHRAPGHVPALGAIWITLFDADAPAPVTHKVTLPAPEALPDGVRIGDSRFGPGAVRGGDEAAAWDLEWDGAAAPLRHLPTELLYRTALPRTKLEALAPRAAFRGTVTVGDTTMRLHGWPGTVGHNWGTEHAERWIWLHAVALDGAPGAWLDLALGRVRVGRATTPWIADGALELDGRRLRLGGPAARPRVAETATALDLRLRGGALRLRLTVHAPPSQTVVWRYADPGAREHHVAHCSVAALEAVVAPRDGGAVLLRTRHGAAYERGMAEATHGLPVQPHGDP</sequence>
<dbReference type="Proteomes" id="UP000321805">
    <property type="component" value="Chromosome"/>
</dbReference>
<evidence type="ECO:0000313" key="2">
    <source>
        <dbReference type="Proteomes" id="UP000321805"/>
    </source>
</evidence>
<reference evidence="1 2" key="1">
    <citation type="journal article" date="2018" name="J. Microbiol.">
        <title>Baekduia soli gen. nov., sp. nov., a novel bacterium isolated from the soil of Baekdu Mountain and proposal of a novel family name, Baekduiaceae fam. nov.</title>
        <authorList>
            <person name="An D.S."/>
            <person name="Siddiqi M.Z."/>
            <person name="Kim K.H."/>
            <person name="Yu H.S."/>
            <person name="Im W.T."/>
        </authorList>
    </citation>
    <scope>NUCLEOTIDE SEQUENCE [LARGE SCALE GENOMIC DNA]</scope>
    <source>
        <strain evidence="1 2">BR7-21</strain>
    </source>
</reference>
<dbReference type="AlphaFoldDB" id="A0A5B8U3Y0"/>
<dbReference type="OrthoDB" id="333076at2"/>
<dbReference type="RefSeq" id="WP_146918330.1">
    <property type="nucleotide sequence ID" value="NZ_CP042430.1"/>
</dbReference>
<proteinExistence type="predicted"/>
<gene>
    <name evidence="1" type="ORF">FSW04_08675</name>
</gene>
<dbReference type="SUPFAM" id="SSF159245">
    <property type="entry name" value="AttH-like"/>
    <property type="match status" value="1"/>
</dbReference>
<evidence type="ECO:0000313" key="1">
    <source>
        <dbReference type="EMBL" id="QEC47641.1"/>
    </source>
</evidence>
<evidence type="ECO:0008006" key="3">
    <source>
        <dbReference type="Google" id="ProtNLM"/>
    </source>
</evidence>
<dbReference type="KEGG" id="bsol:FSW04_08675"/>
<accession>A0A5B8U3Y0</accession>